<reference evidence="1 2" key="1">
    <citation type="submission" date="2018-08" db="EMBL/GenBank/DDBJ databases">
        <title>Aphanomyces genome sequencing and annotation.</title>
        <authorList>
            <person name="Minardi D."/>
            <person name="Oidtmann B."/>
            <person name="Van Der Giezen M."/>
            <person name="Studholme D.J."/>
        </authorList>
    </citation>
    <scope>NUCLEOTIDE SEQUENCE [LARGE SCALE GENOMIC DNA]</scope>
    <source>
        <strain evidence="1 2">NJM0002</strain>
    </source>
</reference>
<protein>
    <submittedName>
        <fullName evidence="1">Uncharacterized protein</fullName>
    </submittedName>
</protein>
<evidence type="ECO:0000313" key="1">
    <source>
        <dbReference type="EMBL" id="RHY34868.1"/>
    </source>
</evidence>
<dbReference type="Proteomes" id="UP000285060">
    <property type="component" value="Unassembled WGS sequence"/>
</dbReference>
<dbReference type="AlphaFoldDB" id="A0A418B9G5"/>
<evidence type="ECO:0000313" key="2">
    <source>
        <dbReference type="Proteomes" id="UP000285060"/>
    </source>
</evidence>
<sequence>MDEQSAWTVWKCNPAMSLQLRFRSFMGSTSRCRCTHRFARATSRTPTKPRMPSYARTCISCRSIPKTTAKALDLDTAHPLMPR</sequence>
<accession>A0A418B9G5</accession>
<name>A0A418B9G5_9STRA</name>
<organism evidence="1 2">
    <name type="scientific">Aphanomyces invadans</name>
    <dbReference type="NCBI Taxonomy" id="157072"/>
    <lineage>
        <taxon>Eukaryota</taxon>
        <taxon>Sar</taxon>
        <taxon>Stramenopiles</taxon>
        <taxon>Oomycota</taxon>
        <taxon>Saprolegniomycetes</taxon>
        <taxon>Saprolegniales</taxon>
        <taxon>Verrucalvaceae</taxon>
        <taxon>Aphanomyces</taxon>
    </lineage>
</organism>
<proteinExistence type="predicted"/>
<gene>
    <name evidence="1" type="ORF">DYB32_001831</name>
</gene>
<comment type="caution">
    <text evidence="1">The sequence shown here is derived from an EMBL/GenBank/DDBJ whole genome shotgun (WGS) entry which is preliminary data.</text>
</comment>
<keyword evidence="2" id="KW-1185">Reference proteome</keyword>
<dbReference type="EMBL" id="QUSY01000016">
    <property type="protein sequence ID" value="RHY34868.1"/>
    <property type="molecule type" value="Genomic_DNA"/>
</dbReference>